<sequence length="585" mass="64399">MLDASRHDAADWQRWAIRLQEAAVNIKGLTREGYAVFQVAGRDLGDWLVELGIKNYGDYHKSERRRGLFENLRGACRLDAGPFDLGGSGGVSNVSLRADLMLPWLLYKFAHSADHHGRSPLTSTVGAWLQMSVDGLSRAPLADALTVDAHFEGRLVPDRLTLDHVTGVVRGWGEVVAASPRIARGWSAFLAGAGKLSNIRVPGESTSVTSVALHLASDLSSRVGEARQTFRPGAQALLSFLCKALAIGMEAYILYHHIPVQDPGMRGRLEELRCAGRRRRLDPQAIVAAMQRAREVAGSSNQPVTAVIGSKDLDGRISYAMSRTHRDIIKNSFKHAATLAMTWDPGGYSRRSYNIGLIAHTAVAAGDTVAGDMCPKARPISYAIAADFAFKAARKNIDLQYLADDPELSEAWAPDKLDREAAFLTMCVVLAELVHITGRQLADFCAPSNMDLRPVQNGEKRLLLDGAQFLFNEHEATAAVEIPPHLWTYPFVIVTHTTDRNSINSSLLHFFTAEKYLLVPYFDPMHALWIALKNSAMRAGPWSGKKKGYMWKSVLEFATICSMSSGPYRSGQWFDLKKERLGSES</sequence>
<organism evidence="1 2">
    <name type="scientific">Prorocentrum cordatum</name>
    <dbReference type="NCBI Taxonomy" id="2364126"/>
    <lineage>
        <taxon>Eukaryota</taxon>
        <taxon>Sar</taxon>
        <taxon>Alveolata</taxon>
        <taxon>Dinophyceae</taxon>
        <taxon>Prorocentrales</taxon>
        <taxon>Prorocentraceae</taxon>
        <taxon>Prorocentrum</taxon>
    </lineage>
</organism>
<keyword evidence="2" id="KW-1185">Reference proteome</keyword>
<dbReference type="Proteomes" id="UP001189429">
    <property type="component" value="Unassembled WGS sequence"/>
</dbReference>
<dbReference type="EMBL" id="CAUYUJ010014704">
    <property type="protein sequence ID" value="CAK0844947.1"/>
    <property type="molecule type" value="Genomic_DNA"/>
</dbReference>
<reference evidence="1" key="1">
    <citation type="submission" date="2023-10" db="EMBL/GenBank/DDBJ databases">
        <authorList>
            <person name="Chen Y."/>
            <person name="Shah S."/>
            <person name="Dougan E. K."/>
            <person name="Thang M."/>
            <person name="Chan C."/>
        </authorList>
    </citation>
    <scope>NUCLEOTIDE SEQUENCE [LARGE SCALE GENOMIC DNA]</scope>
</reference>
<gene>
    <name evidence="1" type="ORF">PCOR1329_LOCUS38894</name>
</gene>
<evidence type="ECO:0000313" key="2">
    <source>
        <dbReference type="Proteomes" id="UP001189429"/>
    </source>
</evidence>
<comment type="caution">
    <text evidence="1">The sequence shown here is derived from an EMBL/GenBank/DDBJ whole genome shotgun (WGS) entry which is preliminary data.</text>
</comment>
<accession>A0ABN9TGG7</accession>
<name>A0ABN9TGG7_9DINO</name>
<evidence type="ECO:0000313" key="1">
    <source>
        <dbReference type="EMBL" id="CAK0844947.1"/>
    </source>
</evidence>
<protein>
    <submittedName>
        <fullName evidence="1">Uncharacterized protein</fullName>
    </submittedName>
</protein>
<proteinExistence type="predicted"/>